<evidence type="ECO:0000313" key="1">
    <source>
        <dbReference type="EMBL" id="AMW88334.1"/>
    </source>
</evidence>
<keyword evidence="1" id="KW-0614">Plasmid</keyword>
<accession>A0A286JZW0</accession>
<organism evidence="1">
    <name type="scientific">Pseudomonas syringae pv. actinidiae</name>
    <dbReference type="NCBI Taxonomy" id="103796"/>
    <lineage>
        <taxon>Bacteria</taxon>
        <taxon>Pseudomonadati</taxon>
        <taxon>Pseudomonadota</taxon>
        <taxon>Gammaproteobacteria</taxon>
        <taxon>Pseudomonadales</taxon>
        <taxon>Pseudomonadaceae</taxon>
        <taxon>Pseudomonas</taxon>
        <taxon>Pseudomonas syringae</taxon>
    </lineage>
</organism>
<proteinExistence type="predicted"/>
<sequence length="44" mass="4927">MLGAQALGGHVKKNRLEWHLLRFSLTKVSEQVFSHGPVLTAKKL</sequence>
<name>A0A286JZW0_PSESF</name>
<geneLocation type="plasmid" evidence="1">
    <name>pMG2_SR198</name>
</geneLocation>
<protein>
    <submittedName>
        <fullName evidence="1">Uncharacterized protein</fullName>
    </submittedName>
</protein>
<dbReference type="AlphaFoldDB" id="A0A286JZW0"/>
<dbReference type="EMBL" id="KU950310">
    <property type="protein sequence ID" value="AMW88334.1"/>
    <property type="molecule type" value="Genomic_DNA"/>
</dbReference>
<reference evidence="1" key="1">
    <citation type="submission" date="2016-03" db="EMBL/GenBank/DDBJ databases">
        <title>The evolution of Pseudomonas syringe pv. actinidiae in New Zealand.</title>
        <authorList>
            <person name="Butler M.I."/>
            <person name="Taiaroa G."/>
            <person name="Stockwell P."/>
            <person name="Lamont I."/>
            <person name="Poulter R."/>
        </authorList>
    </citation>
    <scope>NUCLEOTIDE SEQUENCE</scope>
    <source>
        <strain evidence="1">SR198</strain>
        <plasmid evidence="1">pMG2_SR198</plasmid>
    </source>
</reference>